<organism evidence="3 4">
    <name type="scientific">Huso huso</name>
    <name type="common">Beluga</name>
    <name type="synonym">Acipenser huso</name>
    <dbReference type="NCBI Taxonomy" id="61971"/>
    <lineage>
        <taxon>Eukaryota</taxon>
        <taxon>Metazoa</taxon>
        <taxon>Chordata</taxon>
        <taxon>Craniata</taxon>
        <taxon>Vertebrata</taxon>
        <taxon>Euteleostomi</taxon>
        <taxon>Actinopterygii</taxon>
        <taxon>Chondrostei</taxon>
        <taxon>Acipenseriformes</taxon>
        <taxon>Acipenseridae</taxon>
        <taxon>Huso</taxon>
    </lineage>
</organism>
<keyword evidence="1" id="KW-0472">Membrane</keyword>
<keyword evidence="4" id="KW-1185">Reference proteome</keyword>
<accession>A0ABR0YJ18</accession>
<reference evidence="3 4" key="1">
    <citation type="submission" date="2021-05" db="EMBL/GenBank/DDBJ databases">
        <authorList>
            <person name="Zahm M."/>
            <person name="Klopp C."/>
            <person name="Cabau C."/>
            <person name="Kuhl H."/>
            <person name="Suciu R."/>
            <person name="Ciorpac M."/>
            <person name="Holostenco D."/>
            <person name="Gessner J."/>
            <person name="Wuertz S."/>
            <person name="Hohne C."/>
            <person name="Stock M."/>
            <person name="Gislard M."/>
            <person name="Lluch J."/>
            <person name="Milhes M."/>
            <person name="Lampietro C."/>
            <person name="Lopez Roques C."/>
            <person name="Donnadieu C."/>
            <person name="Du K."/>
            <person name="Schartl M."/>
            <person name="Guiguen Y."/>
        </authorList>
    </citation>
    <scope>NUCLEOTIDE SEQUENCE [LARGE SCALE GENOMIC DNA]</scope>
    <source>
        <strain evidence="3">Hh-F2</strain>
        <tissue evidence="3">Blood</tissue>
    </source>
</reference>
<sequence length="297" mass="33713">MISREENEQNLMAFQHDERIYFRACRDIQPGERLRVWYSQEYMRRLHSMSQESIDRNLAGGMVIMEKSEEFIGNKQEAKGTVLRSALRGGRAASKRLNEDGDCLPQAKKKKIDLIFKDVLEASLEASKNMEANPLQLNHALPLRKTRAHRVEDVFEQHRTSSVQRGLEYKPPAQLSAFFTAGAGQSESELDLCCVKEDPEDVPGTSCERQPDKSPSTSFCPNCVKLTKKIRQLQAELDRLRSVQHPEPLRLPSLPVPSQPDELRGRFIRAAFIGVTLLPFTPVSFFLQYAICTPLLG</sequence>
<dbReference type="PROSITE" id="PS50280">
    <property type="entry name" value="SET"/>
    <property type="match status" value="1"/>
</dbReference>
<dbReference type="Gene3D" id="2.170.270.10">
    <property type="entry name" value="SET domain"/>
    <property type="match status" value="1"/>
</dbReference>
<dbReference type="InterPro" id="IPR046341">
    <property type="entry name" value="SET_dom_sf"/>
</dbReference>
<gene>
    <name evidence="3" type="ORF">HHUSO_G28277</name>
</gene>
<keyword evidence="1" id="KW-1133">Transmembrane helix</keyword>
<dbReference type="InterPro" id="IPR001214">
    <property type="entry name" value="SET_dom"/>
</dbReference>
<feature type="domain" description="SET" evidence="2">
    <location>
        <begin position="1"/>
        <end position="39"/>
    </location>
</feature>
<dbReference type="EMBL" id="JAHFZB010000029">
    <property type="protein sequence ID" value="KAK6472520.1"/>
    <property type="molecule type" value="Genomic_DNA"/>
</dbReference>
<dbReference type="Proteomes" id="UP001369086">
    <property type="component" value="Unassembled WGS sequence"/>
</dbReference>
<feature type="transmembrane region" description="Helical" evidence="1">
    <location>
        <begin position="267"/>
        <end position="291"/>
    </location>
</feature>
<dbReference type="Pfam" id="PF21549">
    <property type="entry name" value="PRDM2_PR"/>
    <property type="match status" value="1"/>
</dbReference>
<proteinExistence type="predicted"/>
<evidence type="ECO:0000313" key="3">
    <source>
        <dbReference type="EMBL" id="KAK6472520.1"/>
    </source>
</evidence>
<protein>
    <submittedName>
        <fullName evidence="3">Zinc finger protein 862-like isoform X1</fullName>
    </submittedName>
</protein>
<keyword evidence="1" id="KW-0812">Transmembrane</keyword>
<evidence type="ECO:0000313" key="4">
    <source>
        <dbReference type="Proteomes" id="UP001369086"/>
    </source>
</evidence>
<evidence type="ECO:0000256" key="1">
    <source>
        <dbReference type="SAM" id="Phobius"/>
    </source>
</evidence>
<name>A0ABR0YJ18_HUSHU</name>
<evidence type="ECO:0000259" key="2">
    <source>
        <dbReference type="PROSITE" id="PS50280"/>
    </source>
</evidence>
<comment type="caution">
    <text evidence="3">The sequence shown here is derived from an EMBL/GenBank/DDBJ whole genome shotgun (WGS) entry which is preliminary data.</text>
</comment>